<evidence type="ECO:0000313" key="1">
    <source>
        <dbReference type="EMBL" id="KKN90472.1"/>
    </source>
</evidence>
<sequence length="249" mass="27721">MVGETDFQWSPPMNDLPVKPPLYDVVTEIDAINDDRKNRIVSMIYGNQHIDHEGKYLDRFGTSHQLSKIHFTHLVIDGVSGAETKIAGVDSVSFDTPVQVYLEDDQGMMTGMNDAKNEITSEWRMGIILKDESGQGWFCGYDNIPQDRTTTAADAPILLKISLKVPEMVARSYGDISDSLPIEGEFHITSGETAVVSSIPWMSTYASTDPENQATPEHIKYREEERAVVAQILERIATLENDAAIEADI</sequence>
<comment type="caution">
    <text evidence="1">The sequence shown here is derived from an EMBL/GenBank/DDBJ whole genome shotgun (WGS) entry which is preliminary data.</text>
</comment>
<accession>A0A0F9USM0</accession>
<organism evidence="1">
    <name type="scientific">marine sediment metagenome</name>
    <dbReference type="NCBI Taxonomy" id="412755"/>
    <lineage>
        <taxon>unclassified sequences</taxon>
        <taxon>metagenomes</taxon>
        <taxon>ecological metagenomes</taxon>
    </lineage>
</organism>
<name>A0A0F9USM0_9ZZZZ</name>
<gene>
    <name evidence="1" type="ORF">LCGC14_0228410</name>
</gene>
<protein>
    <submittedName>
        <fullName evidence="1">Uncharacterized protein</fullName>
    </submittedName>
</protein>
<dbReference type="AlphaFoldDB" id="A0A0F9USM0"/>
<proteinExistence type="predicted"/>
<dbReference type="EMBL" id="LAZR01000110">
    <property type="protein sequence ID" value="KKN90472.1"/>
    <property type="molecule type" value="Genomic_DNA"/>
</dbReference>
<reference evidence="1" key="1">
    <citation type="journal article" date="2015" name="Nature">
        <title>Complex archaea that bridge the gap between prokaryotes and eukaryotes.</title>
        <authorList>
            <person name="Spang A."/>
            <person name="Saw J.H."/>
            <person name="Jorgensen S.L."/>
            <person name="Zaremba-Niedzwiedzka K."/>
            <person name="Martijn J."/>
            <person name="Lind A.E."/>
            <person name="van Eijk R."/>
            <person name="Schleper C."/>
            <person name="Guy L."/>
            <person name="Ettema T.J."/>
        </authorList>
    </citation>
    <scope>NUCLEOTIDE SEQUENCE</scope>
</reference>